<sequence length="176" mass="19778">MRMDIQRLGTAWAPAYRQLMLEAYTAHPEAFTSSPQERESLPLSWWEGRLQEGAQAGERVWGATHGADLLGVVGLGLETREKGRHKAILFGMYVPIQYRRLGIAKALLDELLAHAQELSRLRVIQLTVTEGNHAAQALYEQAGFTVFGREPLAVAVGNTFVTKLHLWCDLDTLRRR</sequence>
<evidence type="ECO:0000313" key="4">
    <source>
        <dbReference type="Proteomes" id="UP000078356"/>
    </source>
</evidence>
<dbReference type="PANTHER" id="PTHR13947:SF37">
    <property type="entry name" value="LD18367P"/>
    <property type="match status" value="1"/>
</dbReference>
<dbReference type="InterPro" id="IPR016181">
    <property type="entry name" value="Acyl_CoA_acyltransferase"/>
</dbReference>
<evidence type="ECO:0000259" key="2">
    <source>
        <dbReference type="PROSITE" id="PS51186"/>
    </source>
</evidence>
<dbReference type="GO" id="GO:0008080">
    <property type="term" value="F:N-acetyltransferase activity"/>
    <property type="evidence" value="ECO:0007669"/>
    <property type="project" value="InterPro"/>
</dbReference>
<evidence type="ECO:0000256" key="1">
    <source>
        <dbReference type="ARBA" id="ARBA00022679"/>
    </source>
</evidence>
<proteinExistence type="predicted"/>
<dbReference type="EMBL" id="LWCR01000023">
    <property type="protein sequence ID" value="OAN28399.1"/>
    <property type="molecule type" value="Genomic_DNA"/>
</dbReference>
<dbReference type="AlphaFoldDB" id="A0A178LEY3"/>
<protein>
    <submittedName>
        <fullName evidence="3">GNAT family acetyltransferase</fullName>
    </submittedName>
</protein>
<dbReference type="InterPro" id="IPR050769">
    <property type="entry name" value="NAT_camello-type"/>
</dbReference>
<dbReference type="Gene3D" id="3.40.630.30">
    <property type="match status" value="1"/>
</dbReference>
<dbReference type="InterPro" id="IPR000182">
    <property type="entry name" value="GNAT_dom"/>
</dbReference>
<name>A0A178LEY3_9PSED</name>
<dbReference type="PROSITE" id="PS51186">
    <property type="entry name" value="GNAT"/>
    <property type="match status" value="1"/>
</dbReference>
<evidence type="ECO:0000313" key="3">
    <source>
        <dbReference type="EMBL" id="OAN28399.1"/>
    </source>
</evidence>
<gene>
    <name evidence="3" type="ORF">A4V15_03885</name>
</gene>
<keyword evidence="1 3" id="KW-0808">Transferase</keyword>
<reference evidence="3 4" key="1">
    <citation type="submission" date="2016-04" db="EMBL/GenBank/DDBJ databases">
        <title>Draft Genome Sequences of Staphylococcus capitis Strain H36, S. capitis Strain H65, S. cohnii Strain H62, S. hominis Strain H69, Mycobacterium iranicum Strain H39, Plantibacter sp. Strain H53, Pseudomonas oryzihabitans Strain H72, and Microbacterium sp. Strain H83, isolated from residential settings.</title>
        <authorList>
            <person name="Lymperopoulou D."/>
            <person name="Adams R.I."/>
            <person name="Lindow S."/>
            <person name="Coil D.A."/>
            <person name="Jospin G."/>
            <person name="Eisen J.A."/>
        </authorList>
    </citation>
    <scope>NUCLEOTIDE SEQUENCE [LARGE SCALE GENOMIC DNA]</scope>
    <source>
        <strain evidence="3 4">H72</strain>
    </source>
</reference>
<dbReference type="Proteomes" id="UP000078356">
    <property type="component" value="Unassembled WGS sequence"/>
</dbReference>
<feature type="domain" description="N-acetyltransferase" evidence="2">
    <location>
        <begin position="3"/>
        <end position="171"/>
    </location>
</feature>
<dbReference type="PANTHER" id="PTHR13947">
    <property type="entry name" value="GNAT FAMILY N-ACETYLTRANSFERASE"/>
    <property type="match status" value="1"/>
</dbReference>
<dbReference type="CDD" id="cd04301">
    <property type="entry name" value="NAT_SF"/>
    <property type="match status" value="1"/>
</dbReference>
<accession>A0A178LEY3</accession>
<organism evidence="3 4">
    <name type="scientific">Pseudomonas oryzihabitans</name>
    <dbReference type="NCBI Taxonomy" id="47885"/>
    <lineage>
        <taxon>Bacteria</taxon>
        <taxon>Pseudomonadati</taxon>
        <taxon>Pseudomonadota</taxon>
        <taxon>Gammaproteobacteria</taxon>
        <taxon>Pseudomonadales</taxon>
        <taxon>Pseudomonadaceae</taxon>
        <taxon>Pseudomonas</taxon>
    </lineage>
</organism>
<dbReference type="Pfam" id="PF00583">
    <property type="entry name" value="Acetyltransf_1"/>
    <property type="match status" value="1"/>
</dbReference>
<dbReference type="SUPFAM" id="SSF55729">
    <property type="entry name" value="Acyl-CoA N-acyltransferases (Nat)"/>
    <property type="match status" value="1"/>
</dbReference>
<comment type="caution">
    <text evidence="3">The sequence shown here is derived from an EMBL/GenBank/DDBJ whole genome shotgun (WGS) entry which is preliminary data.</text>
</comment>